<keyword evidence="1" id="KW-0472">Membrane</keyword>
<keyword evidence="1" id="KW-1133">Transmembrane helix</keyword>
<feature type="transmembrane region" description="Helical" evidence="1">
    <location>
        <begin position="584"/>
        <end position="605"/>
    </location>
</feature>
<dbReference type="EMBL" id="JBHTJL010000009">
    <property type="protein sequence ID" value="MFD1063067.1"/>
    <property type="molecule type" value="Genomic_DNA"/>
</dbReference>
<keyword evidence="3" id="KW-1185">Reference proteome</keyword>
<sequence>MNRTILSLALLKVNWSKGVDYIDCFLPLLISTIVANKTETIDIKDVSVFKKDILKEYGLDLPSSALITILNRAKKRDYFKAENGIYHVNHDKINLDDNSKVRSEIDRAYNYIIKEIQKFISEHAPDGISFSDDEISEGLLAFLKKHDADISFGAGNLSILPKAEAPEKLRYLICWFVVENWESNPILVNYLKDISIGHALSSLILYDEFSPFKGKLENLDIYLDTPFILSLLGINGEQRTLLSEEILNQLKNDKANVYILQTTINEVLNNLDSCKNTLKKGNGIAQSLSVRMCIENNIRVEDIEQMMADFYSKMESLGISENQVPDYEDYDLVIDEEKLFDTIIESYEYVNRGEKKPRTLEKIKNSLPDHIERTIRRDVKVLSGIYRFRKGKIPISIKDSKAIFVTTSSALAFASRVFENKLNKRNDAIPTCFTDIFLSTLIWIQNPLLADKINKRRILSDCYAGISPSEELIKQYETELKKLEERGRINNSTYLTLRTHHVAIQMLSTKSLGDPELFSGESTAQLVNQFLDRMTEEERTKRIEVESINLSLQTQKEQLENSISIRKHRLNERAEKLGVKISNLVLWIFYLLMFICLFVGIASLIFKSVSLTAQIVSFSILALLTIFGFSHQFSAESIRKPVLNYIKKKYLNFLEK</sequence>
<feature type="transmembrane region" description="Helical" evidence="1">
    <location>
        <begin position="611"/>
        <end position="630"/>
    </location>
</feature>
<comment type="caution">
    <text evidence="2">The sequence shown here is derived from an EMBL/GenBank/DDBJ whole genome shotgun (WGS) entry which is preliminary data.</text>
</comment>
<name>A0ABW3N623_9FLAO</name>
<reference evidence="3" key="1">
    <citation type="journal article" date="2019" name="Int. J. Syst. Evol. Microbiol.">
        <title>The Global Catalogue of Microorganisms (GCM) 10K type strain sequencing project: providing services to taxonomists for standard genome sequencing and annotation.</title>
        <authorList>
            <consortium name="The Broad Institute Genomics Platform"/>
            <consortium name="The Broad Institute Genome Sequencing Center for Infectious Disease"/>
            <person name="Wu L."/>
            <person name="Ma J."/>
        </authorList>
    </citation>
    <scope>NUCLEOTIDE SEQUENCE [LARGE SCALE GENOMIC DNA]</scope>
    <source>
        <strain evidence="3">CCUG 62215</strain>
    </source>
</reference>
<dbReference type="Proteomes" id="UP001597013">
    <property type="component" value="Unassembled WGS sequence"/>
</dbReference>
<evidence type="ECO:0000256" key="1">
    <source>
        <dbReference type="SAM" id="Phobius"/>
    </source>
</evidence>
<keyword evidence="1" id="KW-0812">Transmembrane</keyword>
<evidence type="ECO:0000313" key="3">
    <source>
        <dbReference type="Proteomes" id="UP001597013"/>
    </source>
</evidence>
<proteinExistence type="predicted"/>
<dbReference type="RefSeq" id="WP_386129489.1">
    <property type="nucleotide sequence ID" value="NZ_JBHTJL010000009.1"/>
</dbReference>
<gene>
    <name evidence="2" type="ORF">ACFQ1Q_07395</name>
</gene>
<accession>A0ABW3N623</accession>
<evidence type="ECO:0000313" key="2">
    <source>
        <dbReference type="EMBL" id="MFD1063067.1"/>
    </source>
</evidence>
<protein>
    <submittedName>
        <fullName evidence="2">Uncharacterized protein</fullName>
    </submittedName>
</protein>
<organism evidence="2 3">
    <name type="scientific">Winogradskyella litorisediminis</name>
    <dbReference type="NCBI Taxonomy" id="1156618"/>
    <lineage>
        <taxon>Bacteria</taxon>
        <taxon>Pseudomonadati</taxon>
        <taxon>Bacteroidota</taxon>
        <taxon>Flavobacteriia</taxon>
        <taxon>Flavobacteriales</taxon>
        <taxon>Flavobacteriaceae</taxon>
        <taxon>Winogradskyella</taxon>
    </lineage>
</organism>